<evidence type="ECO:0000313" key="3">
    <source>
        <dbReference type="Proteomes" id="UP001152888"/>
    </source>
</evidence>
<dbReference type="EMBL" id="CAKOFQ010006653">
    <property type="protein sequence ID" value="CAH1954465.1"/>
    <property type="molecule type" value="Genomic_DNA"/>
</dbReference>
<evidence type="ECO:0000313" key="2">
    <source>
        <dbReference type="EMBL" id="CAH1954465.1"/>
    </source>
</evidence>
<proteinExistence type="predicted"/>
<reference evidence="2" key="1">
    <citation type="submission" date="2022-03" db="EMBL/GenBank/DDBJ databases">
        <authorList>
            <person name="Sayadi A."/>
        </authorList>
    </citation>
    <scope>NUCLEOTIDE SEQUENCE</scope>
</reference>
<comment type="caution">
    <text evidence="2">The sequence shown here is derived from an EMBL/GenBank/DDBJ whole genome shotgun (WGS) entry which is preliminary data.</text>
</comment>
<gene>
    <name evidence="2" type="ORF">ACAOBT_LOCUS566</name>
</gene>
<feature type="region of interest" description="Disordered" evidence="1">
    <location>
        <begin position="1"/>
        <end position="83"/>
    </location>
</feature>
<evidence type="ECO:0000256" key="1">
    <source>
        <dbReference type="SAM" id="MobiDB-lite"/>
    </source>
</evidence>
<name>A0A9P0NSK6_ACAOB</name>
<sequence>MMKSTHFLAKGHPMQLIPCTEADAMSDNARNDNDNVPEDQETKEEEKAQDGTGSAQKSRTKRAVVDVPQRVNVGVDGQEEQEF</sequence>
<accession>A0A9P0NSK6</accession>
<dbReference type="Proteomes" id="UP001152888">
    <property type="component" value="Unassembled WGS sequence"/>
</dbReference>
<organism evidence="2 3">
    <name type="scientific">Acanthoscelides obtectus</name>
    <name type="common">Bean weevil</name>
    <name type="synonym">Bruchus obtectus</name>
    <dbReference type="NCBI Taxonomy" id="200917"/>
    <lineage>
        <taxon>Eukaryota</taxon>
        <taxon>Metazoa</taxon>
        <taxon>Ecdysozoa</taxon>
        <taxon>Arthropoda</taxon>
        <taxon>Hexapoda</taxon>
        <taxon>Insecta</taxon>
        <taxon>Pterygota</taxon>
        <taxon>Neoptera</taxon>
        <taxon>Endopterygota</taxon>
        <taxon>Coleoptera</taxon>
        <taxon>Polyphaga</taxon>
        <taxon>Cucujiformia</taxon>
        <taxon>Chrysomeloidea</taxon>
        <taxon>Chrysomelidae</taxon>
        <taxon>Bruchinae</taxon>
        <taxon>Bruchini</taxon>
        <taxon>Acanthoscelides</taxon>
    </lineage>
</organism>
<protein>
    <submittedName>
        <fullName evidence="2">Uncharacterized protein</fullName>
    </submittedName>
</protein>
<dbReference type="AlphaFoldDB" id="A0A9P0NSK6"/>
<keyword evidence="3" id="KW-1185">Reference proteome</keyword>